<dbReference type="KEGG" id="clec:106664198"/>
<evidence type="ECO:0008006" key="11">
    <source>
        <dbReference type="Google" id="ProtNLM"/>
    </source>
</evidence>
<feature type="region of interest" description="Disordered" evidence="6">
    <location>
        <begin position="1"/>
        <end position="20"/>
    </location>
</feature>
<dbReference type="PANTHER" id="PTHR31742">
    <property type="entry name" value="RPA-INTERACTING PROTEIN RPAIN"/>
    <property type="match status" value="1"/>
</dbReference>
<evidence type="ECO:0000259" key="8">
    <source>
        <dbReference type="Pfam" id="PF14768"/>
    </source>
</evidence>
<dbReference type="Pfam" id="PF14768">
    <property type="entry name" value="RPA_interact_C"/>
    <property type="match status" value="1"/>
</dbReference>
<sequence>MSLANAEDPDTRRKAMYKQRSESPRFRDLLRERCHRRIKASRVALLEQFRNINNTVEVHSALSSIIHQEASVLREEIYVEEMETEEDKSITTPQNEVYLQEILREYENVLEEEETMFSKDWDEQVICPLCEKCVLKQRADGSVVCVKCSSHYPRVPTLHHLRNLLNSSLEAHERNCKDLSQFALINDRYTNGLFLICQTCQFFFQTL</sequence>
<keyword evidence="3" id="KW-0863">Zinc-finger</keyword>
<evidence type="ECO:0000259" key="7">
    <source>
        <dbReference type="Pfam" id="PF14766"/>
    </source>
</evidence>
<keyword evidence="5" id="KW-0539">Nucleus</keyword>
<dbReference type="GeneID" id="106664198"/>
<accession>A0A8I6RHA0</accession>
<feature type="domain" description="RPA-interacting protein C-terminal" evidence="8">
    <location>
        <begin position="126"/>
        <end position="204"/>
    </location>
</feature>
<evidence type="ECO:0000256" key="1">
    <source>
        <dbReference type="ARBA" id="ARBA00004123"/>
    </source>
</evidence>
<evidence type="ECO:0000256" key="6">
    <source>
        <dbReference type="SAM" id="MobiDB-lite"/>
    </source>
</evidence>
<evidence type="ECO:0000313" key="9">
    <source>
        <dbReference type="EnsemblMetazoa" id="XP_014245147.1"/>
    </source>
</evidence>
<dbReference type="InterPro" id="IPR028158">
    <property type="entry name" value="RPA_interact_N_dom"/>
</dbReference>
<keyword evidence="10" id="KW-1185">Reference proteome</keyword>
<evidence type="ECO:0000256" key="2">
    <source>
        <dbReference type="ARBA" id="ARBA00022723"/>
    </source>
</evidence>
<evidence type="ECO:0000256" key="5">
    <source>
        <dbReference type="ARBA" id="ARBA00023242"/>
    </source>
</evidence>
<keyword evidence="4" id="KW-0862">Zinc</keyword>
<comment type="subcellular location">
    <subcellularLocation>
        <location evidence="1">Nucleus</location>
    </subcellularLocation>
</comment>
<proteinExistence type="predicted"/>
<dbReference type="PANTHER" id="PTHR31742:SF1">
    <property type="entry name" value="RPA-INTERACTING PROTEIN"/>
    <property type="match status" value="1"/>
</dbReference>
<dbReference type="EnsemblMetazoa" id="XM_014389661.2">
    <property type="protein sequence ID" value="XP_014245147.1"/>
    <property type="gene ID" value="LOC106664198"/>
</dbReference>
<dbReference type="InterPro" id="IPR028156">
    <property type="entry name" value="RIP"/>
</dbReference>
<reference evidence="9" key="1">
    <citation type="submission" date="2022-01" db="UniProtKB">
        <authorList>
            <consortium name="EnsemblMetazoa"/>
        </authorList>
    </citation>
    <scope>IDENTIFICATION</scope>
</reference>
<protein>
    <recommendedName>
        <fullName evidence="11">RPA-interacting protein C-terminal domain-containing protein</fullName>
    </recommendedName>
</protein>
<dbReference type="OrthoDB" id="435311at2759"/>
<dbReference type="InterPro" id="IPR028159">
    <property type="entry name" value="RPA_interact_C_dom"/>
</dbReference>
<dbReference type="AlphaFoldDB" id="A0A8I6RHA0"/>
<evidence type="ECO:0000313" key="10">
    <source>
        <dbReference type="Proteomes" id="UP000494040"/>
    </source>
</evidence>
<feature type="domain" description="RPA-interacting protein N-terminal" evidence="7">
    <location>
        <begin position="12"/>
        <end position="51"/>
    </location>
</feature>
<name>A0A8I6RHA0_CIMLE</name>
<dbReference type="GO" id="GO:0005634">
    <property type="term" value="C:nucleus"/>
    <property type="evidence" value="ECO:0007669"/>
    <property type="project" value="UniProtKB-SubCell"/>
</dbReference>
<keyword evidence="2" id="KW-0479">Metal-binding</keyword>
<organism evidence="9 10">
    <name type="scientific">Cimex lectularius</name>
    <name type="common">Bed bug</name>
    <name type="synonym">Acanthia lectularia</name>
    <dbReference type="NCBI Taxonomy" id="79782"/>
    <lineage>
        <taxon>Eukaryota</taxon>
        <taxon>Metazoa</taxon>
        <taxon>Ecdysozoa</taxon>
        <taxon>Arthropoda</taxon>
        <taxon>Hexapoda</taxon>
        <taxon>Insecta</taxon>
        <taxon>Pterygota</taxon>
        <taxon>Neoptera</taxon>
        <taxon>Paraneoptera</taxon>
        <taxon>Hemiptera</taxon>
        <taxon>Heteroptera</taxon>
        <taxon>Panheteroptera</taxon>
        <taxon>Cimicomorpha</taxon>
        <taxon>Cimicidae</taxon>
        <taxon>Cimex</taxon>
    </lineage>
</organism>
<dbReference type="Pfam" id="PF14766">
    <property type="entry name" value="RPA_interact_N"/>
    <property type="match status" value="1"/>
</dbReference>
<dbReference type="RefSeq" id="XP_014245147.1">
    <property type="nucleotide sequence ID" value="XM_014389661.2"/>
</dbReference>
<dbReference type="Proteomes" id="UP000494040">
    <property type="component" value="Unassembled WGS sequence"/>
</dbReference>
<dbReference type="OMA" id="GSCDYFS"/>
<evidence type="ECO:0000256" key="4">
    <source>
        <dbReference type="ARBA" id="ARBA00022833"/>
    </source>
</evidence>
<feature type="compositionally biased region" description="Basic and acidic residues" evidence="6">
    <location>
        <begin position="9"/>
        <end position="20"/>
    </location>
</feature>
<dbReference type="GO" id="GO:0008270">
    <property type="term" value="F:zinc ion binding"/>
    <property type="evidence" value="ECO:0007669"/>
    <property type="project" value="UniProtKB-KW"/>
</dbReference>
<dbReference type="GO" id="GO:0006606">
    <property type="term" value="P:protein import into nucleus"/>
    <property type="evidence" value="ECO:0007669"/>
    <property type="project" value="TreeGrafter"/>
</dbReference>
<evidence type="ECO:0000256" key="3">
    <source>
        <dbReference type="ARBA" id="ARBA00022771"/>
    </source>
</evidence>